<evidence type="ECO:0000256" key="4">
    <source>
        <dbReference type="ARBA" id="ARBA00022692"/>
    </source>
</evidence>
<comment type="caution">
    <text evidence="8">The sequence shown here is derived from an EMBL/GenBank/DDBJ whole genome shotgun (WGS) entry which is preliminary data.</text>
</comment>
<dbReference type="Gene3D" id="1.20.1630.10">
    <property type="entry name" value="Formate dehydrogenase/DMSO reductase domain"/>
    <property type="match status" value="1"/>
</dbReference>
<dbReference type="PANTHER" id="PTHR30074:SF4">
    <property type="entry name" value="NI_FE-HYDROGENASE 2 B-TYPE CYTOCHROME SUBUNIT-RELATED"/>
    <property type="match status" value="1"/>
</dbReference>
<name>A0A7V4E1S6_UNCW3</name>
<dbReference type="GO" id="GO:0005886">
    <property type="term" value="C:plasma membrane"/>
    <property type="evidence" value="ECO:0007669"/>
    <property type="project" value="UniProtKB-SubCell"/>
</dbReference>
<organism evidence="8">
    <name type="scientific">candidate division WOR-3 bacterium</name>
    <dbReference type="NCBI Taxonomy" id="2052148"/>
    <lineage>
        <taxon>Bacteria</taxon>
        <taxon>Bacteria division WOR-3</taxon>
    </lineage>
</organism>
<feature type="transmembrane region" description="Helical" evidence="7">
    <location>
        <begin position="48"/>
        <end position="74"/>
    </location>
</feature>
<feature type="transmembrane region" description="Helical" evidence="7">
    <location>
        <begin position="158"/>
        <end position="176"/>
    </location>
</feature>
<gene>
    <name evidence="8" type="primary">hybB</name>
    <name evidence="8" type="ORF">ENU72_02675</name>
</gene>
<reference evidence="8" key="1">
    <citation type="journal article" date="2020" name="mSystems">
        <title>Genome- and Community-Level Interaction Insights into Carbon Utilization and Element Cycling Functions of Hydrothermarchaeota in Hydrothermal Sediment.</title>
        <authorList>
            <person name="Zhou Z."/>
            <person name="Liu Y."/>
            <person name="Xu W."/>
            <person name="Pan J."/>
            <person name="Luo Z.H."/>
            <person name="Li M."/>
        </authorList>
    </citation>
    <scope>NUCLEOTIDE SEQUENCE [LARGE SCALE GENOMIC DNA]</scope>
    <source>
        <strain evidence="8">SpSt-695</strain>
    </source>
</reference>
<evidence type="ECO:0000256" key="7">
    <source>
        <dbReference type="SAM" id="Phobius"/>
    </source>
</evidence>
<keyword evidence="4 7" id="KW-0812">Transmembrane</keyword>
<evidence type="ECO:0000256" key="5">
    <source>
        <dbReference type="ARBA" id="ARBA00022989"/>
    </source>
</evidence>
<feature type="transmembrane region" description="Helical" evidence="7">
    <location>
        <begin position="231"/>
        <end position="253"/>
    </location>
</feature>
<comment type="subcellular location">
    <subcellularLocation>
        <location evidence="1">Cell membrane</location>
        <topology evidence="1">Multi-pass membrane protein</topology>
    </subcellularLocation>
</comment>
<evidence type="ECO:0000256" key="2">
    <source>
        <dbReference type="ARBA" id="ARBA00008929"/>
    </source>
</evidence>
<dbReference type="Pfam" id="PF03916">
    <property type="entry name" value="NrfD"/>
    <property type="match status" value="1"/>
</dbReference>
<dbReference type="PANTHER" id="PTHR30074">
    <property type="entry name" value="FORMATE DEHYDROGENASE, NITRATE-INDUCIBLE, CYTOCHROME B556 FDN SUBUNIT"/>
    <property type="match status" value="1"/>
</dbReference>
<accession>A0A7V4E1S6</accession>
<feature type="transmembrane region" description="Helical" evidence="7">
    <location>
        <begin position="9"/>
        <end position="28"/>
    </location>
</feature>
<protein>
    <submittedName>
        <fullName evidence="8">Ni/Fe-hydrogenase cytochrome b subunit</fullName>
    </submittedName>
</protein>
<feature type="transmembrane region" description="Helical" evidence="7">
    <location>
        <begin position="196"/>
        <end position="219"/>
    </location>
</feature>
<comment type="similarity">
    <text evidence="2">Belongs to the NrfD family.</text>
</comment>
<evidence type="ECO:0000256" key="6">
    <source>
        <dbReference type="ARBA" id="ARBA00023136"/>
    </source>
</evidence>
<dbReference type="AlphaFoldDB" id="A0A7V4E1S6"/>
<keyword evidence="6 7" id="KW-0472">Membrane</keyword>
<dbReference type="GO" id="GO:0009061">
    <property type="term" value="P:anaerobic respiration"/>
    <property type="evidence" value="ECO:0007669"/>
    <property type="project" value="TreeGrafter"/>
</dbReference>
<feature type="transmembrane region" description="Helical" evidence="7">
    <location>
        <begin position="305"/>
        <end position="323"/>
    </location>
</feature>
<feature type="transmembrane region" description="Helical" evidence="7">
    <location>
        <begin position="86"/>
        <end position="103"/>
    </location>
</feature>
<evidence type="ECO:0000256" key="3">
    <source>
        <dbReference type="ARBA" id="ARBA00022475"/>
    </source>
</evidence>
<dbReference type="InterPro" id="IPR051817">
    <property type="entry name" value="FDH_cytochrome_b556_subunit"/>
</dbReference>
<dbReference type="InterPro" id="IPR005614">
    <property type="entry name" value="NrfD-like"/>
</dbReference>
<dbReference type="EMBL" id="DTDP01000117">
    <property type="protein sequence ID" value="HGK53910.1"/>
    <property type="molecule type" value="Genomic_DNA"/>
</dbReference>
<keyword evidence="3" id="KW-1003">Cell membrane</keyword>
<sequence length="370" mass="42430">MKKLNLKLTFWRGVFLLITIFGILGTIIRFTKGLGAVTNLSDDFPWGLWIGFDVLCGVALAAGGFTITAIVYIFNLKKYEELVRPAVLTAFLGYLFVILALLFDLGRPWNIWHPIIMWNPHSVMFEVGWCVMLYTAVLAGEFSIVVFEKFRLTRLYKIMKSIVIFLVILGVVFSTLHQSSLGSLFLIVPEKLYPLWYTPLLPFFFFLTAVGVGLSIVVVESYLSHRAFGKGLNIEILFDLVKFSIFIMAMYFLLKIMDMAKMGALSYLFQFKYETFLFILEFLFLLIIPMILFSVEKVRTSETGLFFIALIIVMGVILNRLNVSITGFESYTGYKYLPSWIEVMITLMLVGLEIAIFSKIAQYFPVFKHR</sequence>
<feature type="transmembrane region" description="Helical" evidence="7">
    <location>
        <begin position="273"/>
        <end position="293"/>
    </location>
</feature>
<evidence type="ECO:0000256" key="1">
    <source>
        <dbReference type="ARBA" id="ARBA00004651"/>
    </source>
</evidence>
<feature type="transmembrane region" description="Helical" evidence="7">
    <location>
        <begin position="343"/>
        <end position="364"/>
    </location>
</feature>
<proteinExistence type="inferred from homology"/>
<feature type="transmembrane region" description="Helical" evidence="7">
    <location>
        <begin position="123"/>
        <end position="146"/>
    </location>
</feature>
<evidence type="ECO:0000313" key="8">
    <source>
        <dbReference type="EMBL" id="HGK53910.1"/>
    </source>
</evidence>
<keyword evidence="5 7" id="KW-1133">Transmembrane helix</keyword>